<dbReference type="KEGG" id="spun:BFF78_01075"/>
<organism evidence="2 3">
    <name type="scientific">Streptomyces fodineus</name>
    <dbReference type="NCBI Taxonomy" id="1904616"/>
    <lineage>
        <taxon>Bacteria</taxon>
        <taxon>Bacillati</taxon>
        <taxon>Actinomycetota</taxon>
        <taxon>Actinomycetes</taxon>
        <taxon>Kitasatosporales</taxon>
        <taxon>Streptomycetaceae</taxon>
        <taxon>Streptomyces</taxon>
    </lineage>
</organism>
<evidence type="ECO:0000313" key="3">
    <source>
        <dbReference type="Proteomes" id="UP000094960"/>
    </source>
</evidence>
<evidence type="ECO:0000256" key="1">
    <source>
        <dbReference type="SAM" id="MobiDB-lite"/>
    </source>
</evidence>
<feature type="compositionally biased region" description="Polar residues" evidence="1">
    <location>
        <begin position="106"/>
        <end position="116"/>
    </location>
</feature>
<dbReference type="EMBL" id="CP017248">
    <property type="protein sequence ID" value="AOR29859.1"/>
    <property type="molecule type" value="Genomic_DNA"/>
</dbReference>
<keyword evidence="3" id="KW-1185">Reference proteome</keyword>
<proteinExistence type="predicted"/>
<sequence length="116" mass="12287">MIGHVTSEAQRLNAKLSEYGVSLREARARIRATVTVLGRQRHLLPHEQPIRTDLTEAPTHLAGLLNATGSTIRNARWPGRPRQGRGGLLQGLHRGDPLTGSAAACTASSPGGQAAV</sequence>
<dbReference type="RefSeq" id="WP_069776517.1">
    <property type="nucleotide sequence ID" value="NZ_CP017248.1"/>
</dbReference>
<gene>
    <name evidence="2" type="ORF">BFF78_01075</name>
</gene>
<protein>
    <submittedName>
        <fullName evidence="2">Uncharacterized protein</fullName>
    </submittedName>
</protein>
<name>A0A1D7Y3A0_9ACTN</name>
<dbReference type="Proteomes" id="UP000094960">
    <property type="component" value="Chromosome"/>
</dbReference>
<dbReference type="AlphaFoldDB" id="A0A1D7Y3A0"/>
<feature type="region of interest" description="Disordered" evidence="1">
    <location>
        <begin position="72"/>
        <end position="116"/>
    </location>
</feature>
<reference evidence="3" key="1">
    <citation type="submission" date="2016-09" db="EMBL/GenBank/DDBJ databases">
        <title>Streptomyces puniciscabiei strain:TW1S1 Genome sequencing and assembly.</title>
        <authorList>
            <person name="Kim M.-K."/>
            <person name="Kim S.B."/>
        </authorList>
    </citation>
    <scope>NUCLEOTIDE SEQUENCE [LARGE SCALE GENOMIC DNA]</scope>
    <source>
        <strain evidence="3">TW1S1</strain>
    </source>
</reference>
<evidence type="ECO:0000313" key="2">
    <source>
        <dbReference type="EMBL" id="AOR29859.1"/>
    </source>
</evidence>
<accession>A0A1D7Y3A0</accession>